<evidence type="ECO:0000313" key="5">
    <source>
        <dbReference type="Proteomes" id="UP000765802"/>
    </source>
</evidence>
<dbReference type="RefSeq" id="WP_187258286.1">
    <property type="nucleotide sequence ID" value="NZ_JBHULF010000005.1"/>
</dbReference>
<keyword evidence="2" id="KW-0378">Hydrolase</keyword>
<evidence type="ECO:0000259" key="3">
    <source>
        <dbReference type="Pfam" id="PF00149"/>
    </source>
</evidence>
<dbReference type="PROSITE" id="PS51318">
    <property type="entry name" value="TAT"/>
    <property type="match status" value="1"/>
</dbReference>
<evidence type="ECO:0000256" key="2">
    <source>
        <dbReference type="RuleBase" id="RU362119"/>
    </source>
</evidence>
<dbReference type="Proteomes" id="UP000765802">
    <property type="component" value="Unassembled WGS sequence"/>
</dbReference>
<keyword evidence="5" id="KW-1185">Reference proteome</keyword>
<dbReference type="InterPro" id="IPR006146">
    <property type="entry name" value="5'-Nucleotdase_CS"/>
</dbReference>
<evidence type="ECO:0000313" key="4">
    <source>
        <dbReference type="EMBL" id="MBC6492966.1"/>
    </source>
</evidence>
<dbReference type="Pfam" id="PF00149">
    <property type="entry name" value="Metallophos"/>
    <property type="match status" value="1"/>
</dbReference>
<reference evidence="4 5" key="1">
    <citation type="submission" date="2016-07" db="EMBL/GenBank/DDBJ databases">
        <title>Genome analysis of Flavihumibacter stibioxidans YS-17.</title>
        <authorList>
            <person name="Shi K."/>
            <person name="Han Y."/>
            <person name="Wang G."/>
        </authorList>
    </citation>
    <scope>NUCLEOTIDE SEQUENCE [LARGE SCALE GENOMIC DNA]</scope>
    <source>
        <strain evidence="4 5">YS-17</strain>
    </source>
</reference>
<proteinExistence type="inferred from homology"/>
<dbReference type="SUPFAM" id="SSF56300">
    <property type="entry name" value="Metallo-dependent phosphatases"/>
    <property type="match status" value="1"/>
</dbReference>
<dbReference type="InterPro" id="IPR019546">
    <property type="entry name" value="TAT_signal_bac_arc"/>
</dbReference>
<keyword evidence="2" id="KW-0732">Signal</keyword>
<feature type="signal peptide" evidence="2">
    <location>
        <begin position="1"/>
        <end position="25"/>
    </location>
</feature>
<dbReference type="InterPro" id="IPR006311">
    <property type="entry name" value="TAT_signal"/>
</dbReference>
<dbReference type="EMBL" id="MBUA01000030">
    <property type="protein sequence ID" value="MBC6492966.1"/>
    <property type="molecule type" value="Genomic_DNA"/>
</dbReference>
<dbReference type="Gene3D" id="3.60.21.10">
    <property type="match status" value="1"/>
</dbReference>
<dbReference type="PANTHER" id="PTHR11575:SF24">
    <property type="entry name" value="5'-NUCLEOTIDASE"/>
    <property type="match status" value="1"/>
</dbReference>
<dbReference type="PANTHER" id="PTHR11575">
    <property type="entry name" value="5'-NUCLEOTIDASE-RELATED"/>
    <property type="match status" value="1"/>
</dbReference>
<name>A0ABR7ME99_9BACT</name>
<dbReference type="NCBIfam" id="TIGR01409">
    <property type="entry name" value="TAT_signal_seq"/>
    <property type="match status" value="1"/>
</dbReference>
<dbReference type="PRINTS" id="PR01607">
    <property type="entry name" value="APYRASEFAMLY"/>
</dbReference>
<dbReference type="InterPro" id="IPR029052">
    <property type="entry name" value="Metallo-depent_PP-like"/>
</dbReference>
<dbReference type="InterPro" id="IPR006179">
    <property type="entry name" value="5_nucleotidase/apyrase"/>
</dbReference>
<feature type="domain" description="Calcineurin-like phosphoesterase" evidence="3">
    <location>
        <begin position="37"/>
        <end position="254"/>
    </location>
</feature>
<protein>
    <submittedName>
        <fullName evidence="4">Metallophosphatase</fullName>
    </submittedName>
</protein>
<organism evidence="4 5">
    <name type="scientific">Flavihumibacter stibioxidans</name>
    <dbReference type="NCBI Taxonomy" id="1834163"/>
    <lineage>
        <taxon>Bacteria</taxon>
        <taxon>Pseudomonadati</taxon>
        <taxon>Bacteroidota</taxon>
        <taxon>Chitinophagia</taxon>
        <taxon>Chitinophagales</taxon>
        <taxon>Chitinophagaceae</taxon>
        <taxon>Flavihumibacter</taxon>
    </lineage>
</organism>
<dbReference type="InterPro" id="IPR004843">
    <property type="entry name" value="Calcineurin-like_PHP"/>
</dbReference>
<sequence>MLNRRNFLKNTSLATGALLTGSALSNELMAESATERLTILHTNDVHSRLEPFPMDGSRNQGLGGVAARAEQISRIRAEGGQVLLLDAGDIFQGTPYFNFYKGEPEFRAMAAMGYDACTMGNHDFDAGLENFATQLKHGNLPLLISNYDFTDTPMEGRSKPYQVFRKGRLKIGITGVGIEMKGLVPDNLAGNTKYLDPIASANQWADYLKNTEKCDMVICLSHLGYKYRENKVSDENLARESAHIDLIIGGHTHTFFDAPVVYKNKSGDDVIVNQVGWGGIVLGRLDFEFQRNRKKKLDASHTVLIGKKTSE</sequence>
<dbReference type="PROSITE" id="PS00785">
    <property type="entry name" value="5_NUCLEOTIDASE_1"/>
    <property type="match status" value="1"/>
</dbReference>
<keyword evidence="2" id="KW-0547">Nucleotide-binding</keyword>
<comment type="caution">
    <text evidence="4">The sequence shown here is derived from an EMBL/GenBank/DDBJ whole genome shotgun (WGS) entry which is preliminary data.</text>
</comment>
<feature type="chain" id="PRO_5044991123" evidence="2">
    <location>
        <begin position="26"/>
        <end position="311"/>
    </location>
</feature>
<accession>A0ABR7ME99</accession>
<comment type="similarity">
    <text evidence="1 2">Belongs to the 5'-nucleotidase family.</text>
</comment>
<gene>
    <name evidence="4" type="ORF">BC349_18070</name>
</gene>
<evidence type="ECO:0000256" key="1">
    <source>
        <dbReference type="ARBA" id="ARBA00006654"/>
    </source>
</evidence>
<dbReference type="CDD" id="cd00845">
    <property type="entry name" value="MPP_UshA_N_like"/>
    <property type="match status" value="1"/>
</dbReference>